<feature type="region of interest" description="Disordered" evidence="2">
    <location>
        <begin position="159"/>
        <end position="178"/>
    </location>
</feature>
<proteinExistence type="predicted"/>
<dbReference type="Proteomes" id="UP000266723">
    <property type="component" value="Unassembled WGS sequence"/>
</dbReference>
<feature type="compositionally biased region" description="Low complexity" evidence="2">
    <location>
        <begin position="200"/>
        <end position="211"/>
    </location>
</feature>
<evidence type="ECO:0000256" key="2">
    <source>
        <dbReference type="SAM" id="MobiDB-lite"/>
    </source>
</evidence>
<comment type="caution">
    <text evidence="3">The sequence shown here is derived from an EMBL/GenBank/DDBJ whole genome shotgun (WGS) entry which is preliminary data.</text>
</comment>
<protein>
    <submittedName>
        <fullName evidence="3">Uncharacterized protein</fullName>
    </submittedName>
</protein>
<organism evidence="3 4">
    <name type="scientific">Brassica cretica</name>
    <name type="common">Mustard</name>
    <dbReference type="NCBI Taxonomy" id="69181"/>
    <lineage>
        <taxon>Eukaryota</taxon>
        <taxon>Viridiplantae</taxon>
        <taxon>Streptophyta</taxon>
        <taxon>Embryophyta</taxon>
        <taxon>Tracheophyta</taxon>
        <taxon>Spermatophyta</taxon>
        <taxon>Magnoliopsida</taxon>
        <taxon>eudicotyledons</taxon>
        <taxon>Gunneridae</taxon>
        <taxon>Pentapetalae</taxon>
        <taxon>rosids</taxon>
        <taxon>malvids</taxon>
        <taxon>Brassicales</taxon>
        <taxon>Brassicaceae</taxon>
        <taxon>Brassiceae</taxon>
        <taxon>Brassica</taxon>
    </lineage>
</organism>
<name>A0ABQ7B806_BRACR</name>
<dbReference type="EMBL" id="QGKV02001507">
    <property type="protein sequence ID" value="KAF3528260.1"/>
    <property type="molecule type" value="Genomic_DNA"/>
</dbReference>
<sequence>MFSWNSSHLGVVSVRQEVAPSLHFDERFVLVATCLEDFRGEGKVMSTLKLIVPRSRCDLPRLYGSRTELCYHKDGDFAEMGSTHGGAELISLVSASRRIARFTFKLSRLGDLETSLSRASRLIFKSPGTRHIDCGDRLEGRVSKSIRAVRVVERTVESRGESCANGRGRRREKAYENPAHERCKILSHPKKKGRDGKLRSSQSSSSEIESGFSHHDPAFVRINNGSFGSCPSSVIAAQRDWQLRFLRQPDRFFFDETAS</sequence>
<keyword evidence="4" id="KW-1185">Reference proteome</keyword>
<evidence type="ECO:0000313" key="4">
    <source>
        <dbReference type="Proteomes" id="UP000266723"/>
    </source>
</evidence>
<reference evidence="3 4" key="1">
    <citation type="journal article" date="2020" name="BMC Genomics">
        <title>Intraspecific diversification of the crop wild relative Brassica cretica Lam. using demographic model selection.</title>
        <authorList>
            <person name="Kioukis A."/>
            <person name="Michalopoulou V.A."/>
            <person name="Briers L."/>
            <person name="Pirintsos S."/>
            <person name="Studholme D.J."/>
            <person name="Pavlidis P."/>
            <person name="Sarris P.F."/>
        </authorList>
    </citation>
    <scope>NUCLEOTIDE SEQUENCE [LARGE SCALE GENOMIC DNA]</scope>
    <source>
        <strain evidence="4">cv. PFS-1207/04</strain>
    </source>
</reference>
<dbReference type="PANTHER" id="PTHR43092:SF2">
    <property type="entry name" value="HERCYNYLCYSTEINE SULFOXIDE LYASE"/>
    <property type="match status" value="1"/>
</dbReference>
<evidence type="ECO:0000256" key="1">
    <source>
        <dbReference type="ARBA" id="ARBA00022898"/>
    </source>
</evidence>
<gene>
    <name evidence="3" type="ORF">DY000_02039290</name>
</gene>
<dbReference type="PANTHER" id="PTHR43092">
    <property type="entry name" value="L-CYSTEINE DESULFHYDRASE"/>
    <property type="match status" value="1"/>
</dbReference>
<accession>A0ABQ7B806</accession>
<evidence type="ECO:0000313" key="3">
    <source>
        <dbReference type="EMBL" id="KAF3528260.1"/>
    </source>
</evidence>
<keyword evidence="1" id="KW-0663">Pyridoxal phosphate</keyword>
<feature type="region of interest" description="Disordered" evidence="2">
    <location>
        <begin position="187"/>
        <end position="212"/>
    </location>
</feature>